<dbReference type="InterPro" id="IPR028364">
    <property type="entry name" value="Ribosomal_uL1/biogenesis"/>
</dbReference>
<dbReference type="CDD" id="cd00403">
    <property type="entry name" value="Ribosomal_L1"/>
    <property type="match status" value="1"/>
</dbReference>
<organism evidence="2 3">
    <name type="scientific">Caenorhabditis bovis</name>
    <dbReference type="NCBI Taxonomy" id="2654633"/>
    <lineage>
        <taxon>Eukaryota</taxon>
        <taxon>Metazoa</taxon>
        <taxon>Ecdysozoa</taxon>
        <taxon>Nematoda</taxon>
        <taxon>Chromadorea</taxon>
        <taxon>Rhabditida</taxon>
        <taxon>Rhabditina</taxon>
        <taxon>Rhabditomorpha</taxon>
        <taxon>Rhabditoidea</taxon>
        <taxon>Rhabditidae</taxon>
        <taxon>Peloderinae</taxon>
        <taxon>Caenorhabditis</taxon>
    </lineage>
</organism>
<sequence>MVKQTKDGKAMATPKSATKTLSKTPKKAENTPLPKKSPKTRAQKAAAATPAPPTPKTPPTVSKKQKKKAAIVIEDSDEDVVVEKTVESTKVVPKKEEIKEEAEANDAKTKSNIKSAPNKKKVSTAPAASKKHFDATQRIQEAKDQALSAISSLKKFFADKNDKSLFPDVDYALSISVSYKKPAIVTDQGRLKIQIPNSGKTINNTTICVIMPDLDQSDDAKREFDVEKQAREWADKIEKDHGLTNAHITKIMTKREVERVAHTYKDRRALASQYDMFLADERIYKSTQTFLGKEFYRAHKAPLPFRYEKPMTTTIENALRTVIYPLKRYLPRVSVNVGHLGQSTVEIHENISAVLDAISKGCPGGFFNIRNIYLHPSSADPQLPIYADDGSATEIKLPLSSKRDNEKLKEVVDDCSTLPEGLKLAVRNNGRIRVLKEDTSEAVLYPTIKDEWSERDSIKVTIDPAKVLKKRIKRKKTKEFKAKQALLRAKAKAKKRQSGIISSAPEPKKTKTKAYYTVCALTYPIYVGINYKSYVPDRAQILGGRSLRDEILNPKNVKKI</sequence>
<evidence type="ECO:0000313" key="2">
    <source>
        <dbReference type="EMBL" id="CAB3397689.1"/>
    </source>
</evidence>
<dbReference type="Proteomes" id="UP000494206">
    <property type="component" value="Unassembled WGS sequence"/>
</dbReference>
<evidence type="ECO:0000256" key="1">
    <source>
        <dbReference type="SAM" id="MobiDB-lite"/>
    </source>
</evidence>
<gene>
    <name evidence="2" type="ORF">CBOVIS_LOCUS1065</name>
</gene>
<feature type="compositionally biased region" description="Basic and acidic residues" evidence="1">
    <location>
        <begin position="100"/>
        <end position="109"/>
    </location>
</feature>
<dbReference type="FunFam" id="3.40.50.790:FF:000017">
    <property type="entry name" value="Protein CBG11519"/>
    <property type="match status" value="1"/>
</dbReference>
<dbReference type="OrthoDB" id="10251727at2759"/>
<dbReference type="AlphaFoldDB" id="A0A8S1E265"/>
<protein>
    <submittedName>
        <fullName evidence="2">Uncharacterized protein</fullName>
    </submittedName>
</protein>
<proteinExistence type="predicted"/>
<feature type="region of interest" description="Disordered" evidence="1">
    <location>
        <begin position="1"/>
        <end position="74"/>
    </location>
</feature>
<feature type="region of interest" description="Disordered" evidence="1">
    <location>
        <begin position="100"/>
        <end position="133"/>
    </location>
</feature>
<dbReference type="Pfam" id="PF00687">
    <property type="entry name" value="Ribosomal_L1"/>
    <property type="match status" value="1"/>
</dbReference>
<reference evidence="2 3" key="1">
    <citation type="submission" date="2020-04" db="EMBL/GenBank/DDBJ databases">
        <authorList>
            <person name="Laetsch R D."/>
            <person name="Stevens L."/>
            <person name="Kumar S."/>
            <person name="Blaxter L. M."/>
        </authorList>
    </citation>
    <scope>NUCLEOTIDE SEQUENCE [LARGE SCALE GENOMIC DNA]</scope>
</reference>
<dbReference type="Gene3D" id="3.40.50.790">
    <property type="match status" value="1"/>
</dbReference>
<dbReference type="InterPro" id="IPR023674">
    <property type="entry name" value="Ribosomal_uL1-like"/>
</dbReference>
<evidence type="ECO:0000313" key="3">
    <source>
        <dbReference type="Proteomes" id="UP000494206"/>
    </source>
</evidence>
<name>A0A8S1E265_9PELO</name>
<dbReference type="InterPro" id="IPR016095">
    <property type="entry name" value="Ribosomal_uL1_3-a/b-sand"/>
</dbReference>
<keyword evidence="3" id="KW-1185">Reference proteome</keyword>
<dbReference type="EMBL" id="CADEPM010000001">
    <property type="protein sequence ID" value="CAB3397689.1"/>
    <property type="molecule type" value="Genomic_DNA"/>
</dbReference>
<comment type="caution">
    <text evidence="2">The sequence shown here is derived from an EMBL/GenBank/DDBJ whole genome shotgun (WGS) entry which is preliminary data.</text>
</comment>
<accession>A0A8S1E265</accession>
<dbReference type="SUPFAM" id="SSF56808">
    <property type="entry name" value="Ribosomal protein L1"/>
    <property type="match status" value="1"/>
</dbReference>